<keyword evidence="1" id="KW-0472">Membrane</keyword>
<dbReference type="EMBL" id="LT629688">
    <property type="protein sequence ID" value="SDE62937.1"/>
    <property type="molecule type" value="Genomic_DNA"/>
</dbReference>
<dbReference type="Proteomes" id="UP000198546">
    <property type="component" value="Chromosome i"/>
</dbReference>
<accession>A0A1G7EH89</accession>
<evidence type="ECO:0008006" key="4">
    <source>
        <dbReference type="Google" id="ProtNLM"/>
    </source>
</evidence>
<proteinExistence type="predicted"/>
<keyword evidence="1" id="KW-1133">Transmembrane helix</keyword>
<evidence type="ECO:0000256" key="1">
    <source>
        <dbReference type="SAM" id="Phobius"/>
    </source>
</evidence>
<keyword evidence="1" id="KW-0812">Transmembrane</keyword>
<evidence type="ECO:0000313" key="2">
    <source>
        <dbReference type="EMBL" id="SDE62937.1"/>
    </source>
</evidence>
<name>A0A1G7EH89_9ACTN</name>
<dbReference type="STRING" id="675864.SAMN04489747_3942"/>
<gene>
    <name evidence="2" type="ORF">SAMN04489747_3942</name>
</gene>
<keyword evidence="3" id="KW-1185">Reference proteome</keyword>
<dbReference type="AlphaFoldDB" id="A0A1G7EH89"/>
<feature type="transmembrane region" description="Helical" evidence="1">
    <location>
        <begin position="32"/>
        <end position="53"/>
    </location>
</feature>
<organism evidence="2 3">
    <name type="scientific">Auraticoccus monumenti</name>
    <dbReference type="NCBI Taxonomy" id="675864"/>
    <lineage>
        <taxon>Bacteria</taxon>
        <taxon>Bacillati</taxon>
        <taxon>Actinomycetota</taxon>
        <taxon>Actinomycetes</taxon>
        <taxon>Propionibacteriales</taxon>
        <taxon>Propionibacteriaceae</taxon>
        <taxon>Auraticoccus</taxon>
    </lineage>
</organism>
<evidence type="ECO:0000313" key="3">
    <source>
        <dbReference type="Proteomes" id="UP000198546"/>
    </source>
</evidence>
<protein>
    <recommendedName>
        <fullName evidence="4">LPXTG-motif cell wall anchor domain-containing protein</fullName>
    </recommendedName>
</protein>
<sequence>MLVLGAIALVIGGVWSLQGAGVLPGSFMTGDSTWLVIGLVLVVVGLVLLVLGLRRRAPRP</sequence>
<reference evidence="2 3" key="1">
    <citation type="submission" date="2016-10" db="EMBL/GenBank/DDBJ databases">
        <authorList>
            <person name="de Groot N.N."/>
        </authorList>
    </citation>
    <scope>NUCLEOTIDE SEQUENCE [LARGE SCALE GENOMIC DNA]</scope>
    <source>
        <strain evidence="2 3">MON 2.2</strain>
    </source>
</reference>